<protein>
    <submittedName>
        <fullName evidence="3">Uncharacterized protein LOC108830697</fullName>
    </submittedName>
</protein>
<dbReference type="PANTHER" id="PTHR33240:SF8">
    <property type="entry name" value="OS03G0439900 PROTEIN"/>
    <property type="match status" value="1"/>
</dbReference>
<feature type="compositionally biased region" description="Low complexity" evidence="1">
    <location>
        <begin position="184"/>
        <end position="195"/>
    </location>
</feature>
<name>A0A9W3DJW4_RAPSA</name>
<dbReference type="Proteomes" id="UP000504610">
    <property type="component" value="Chromosome 4"/>
</dbReference>
<accession>A0A9W3DJW4</accession>
<reference evidence="3" key="2">
    <citation type="submission" date="2025-08" db="UniProtKB">
        <authorList>
            <consortium name="RefSeq"/>
        </authorList>
    </citation>
    <scope>IDENTIFICATION</scope>
    <source>
        <tissue evidence="3">Leaf</tissue>
    </source>
</reference>
<proteinExistence type="predicted"/>
<evidence type="ECO:0000313" key="3">
    <source>
        <dbReference type="RefSeq" id="XP_056864049.1"/>
    </source>
</evidence>
<evidence type="ECO:0000313" key="2">
    <source>
        <dbReference type="Proteomes" id="UP000504610"/>
    </source>
</evidence>
<organism evidence="2 3">
    <name type="scientific">Raphanus sativus</name>
    <name type="common">Radish</name>
    <name type="synonym">Raphanus raphanistrum var. sativus</name>
    <dbReference type="NCBI Taxonomy" id="3726"/>
    <lineage>
        <taxon>Eukaryota</taxon>
        <taxon>Viridiplantae</taxon>
        <taxon>Streptophyta</taxon>
        <taxon>Embryophyta</taxon>
        <taxon>Tracheophyta</taxon>
        <taxon>Spermatophyta</taxon>
        <taxon>Magnoliopsida</taxon>
        <taxon>eudicotyledons</taxon>
        <taxon>Gunneridae</taxon>
        <taxon>Pentapetalae</taxon>
        <taxon>rosids</taxon>
        <taxon>malvids</taxon>
        <taxon>Brassicales</taxon>
        <taxon>Brassicaceae</taxon>
        <taxon>Brassiceae</taxon>
        <taxon>Raphanus</taxon>
    </lineage>
</organism>
<dbReference type="AlphaFoldDB" id="A0A9W3DJW4"/>
<evidence type="ECO:0000256" key="1">
    <source>
        <dbReference type="SAM" id="MobiDB-lite"/>
    </source>
</evidence>
<feature type="compositionally biased region" description="Basic and acidic residues" evidence="1">
    <location>
        <begin position="153"/>
        <end position="168"/>
    </location>
</feature>
<feature type="region of interest" description="Disordered" evidence="1">
    <location>
        <begin position="153"/>
        <end position="195"/>
    </location>
</feature>
<dbReference type="GeneID" id="108830697"/>
<dbReference type="CDD" id="cd00303">
    <property type="entry name" value="retropepsin_like"/>
    <property type="match status" value="1"/>
</dbReference>
<gene>
    <name evidence="3" type="primary">LOC108830697</name>
</gene>
<sequence>MFMDRETSDVDLWSLAQKEDESLRDFMRRFKLVMARVTGISDKVAIDALSTIQDTLHKAKDFIIMEEEMKVLSQKHGEDVQGEHNYTVNSEQDKTSGNTWTRNPYKDNSYCEFHQTRGHSTTNCKVLGARLAANLLAGELSKVTSIKDLVLDSDRPPKIDKASPENHAPENQSGEKRRRRQDDQGNNNNRQRINMIIGGSQFYQDSVSSIKAYGRKAEISSNWLPENDVPNDTIVFEEQETVGIDKPHCDPLVIDLVIQDLEVGRILVDTRSTVNIMFRDTLQRMNIPLREVIPESRPLTGFSGVTSINLRTIKLPVMVKEVTKIVDFAVVDNPAIYDVIMGTPLINAMKTVPSTYHLGIKFPTPTGTAVIWGSQK</sequence>
<keyword evidence="2" id="KW-1185">Reference proteome</keyword>
<reference evidence="2" key="1">
    <citation type="journal article" date="2019" name="Database">
        <title>The radish genome database (RadishGD): an integrated information resource for radish genomics.</title>
        <authorList>
            <person name="Yu H.J."/>
            <person name="Baek S."/>
            <person name="Lee Y.J."/>
            <person name="Cho A."/>
            <person name="Mun J.H."/>
        </authorList>
    </citation>
    <scope>NUCLEOTIDE SEQUENCE [LARGE SCALE GENOMIC DNA]</scope>
    <source>
        <strain evidence="2">cv. WK10039</strain>
    </source>
</reference>
<dbReference type="KEGG" id="rsz:108830697"/>
<dbReference type="RefSeq" id="XP_056864049.1">
    <property type="nucleotide sequence ID" value="XM_057008069.1"/>
</dbReference>
<dbReference type="InterPro" id="IPR021109">
    <property type="entry name" value="Peptidase_aspartic_dom_sf"/>
</dbReference>
<dbReference type="Gene3D" id="2.40.70.10">
    <property type="entry name" value="Acid Proteases"/>
    <property type="match status" value="1"/>
</dbReference>
<dbReference type="PANTHER" id="PTHR33240">
    <property type="entry name" value="OS08G0508500 PROTEIN"/>
    <property type="match status" value="1"/>
</dbReference>
<dbReference type="OrthoDB" id="1102964at2759"/>